<keyword evidence="3" id="KW-1185">Reference proteome</keyword>
<dbReference type="NCBIfam" id="TIGR01444">
    <property type="entry name" value="fkbM_fam"/>
    <property type="match status" value="1"/>
</dbReference>
<dbReference type="OrthoDB" id="3941902at2759"/>
<name>A0A9P4IYP9_9PEZI</name>
<evidence type="ECO:0000259" key="1">
    <source>
        <dbReference type="Pfam" id="PF05050"/>
    </source>
</evidence>
<dbReference type="PANTHER" id="PTHR34203">
    <property type="entry name" value="METHYLTRANSFERASE, FKBM FAMILY PROTEIN"/>
    <property type="match status" value="1"/>
</dbReference>
<dbReference type="AlphaFoldDB" id="A0A9P4IYP9"/>
<protein>
    <recommendedName>
        <fullName evidence="1">Methyltransferase FkbM domain-containing protein</fullName>
    </recommendedName>
</protein>
<dbReference type="InterPro" id="IPR006342">
    <property type="entry name" value="FkbM_mtfrase"/>
</dbReference>
<dbReference type="Proteomes" id="UP000799439">
    <property type="component" value="Unassembled WGS sequence"/>
</dbReference>
<accession>A0A9P4IYP9</accession>
<proteinExistence type="predicted"/>
<dbReference type="Gene3D" id="3.40.50.150">
    <property type="entry name" value="Vaccinia Virus protein VP39"/>
    <property type="match status" value="1"/>
</dbReference>
<dbReference type="SUPFAM" id="SSF53335">
    <property type="entry name" value="S-adenosyl-L-methionine-dependent methyltransferases"/>
    <property type="match status" value="1"/>
</dbReference>
<sequence length="368" mass="41494">MKVTTRIWPWRFVLVAAVLLLSLLFFKYPFGQHSFPSKDDGATTLEDAIFEAGIFLPSSRGPFICPVHKLPEQVRMRTNKQNVVVLGHGSADLISDALWEDGKWEFKQLSYMETYMHAIRSMDVKRDGYLDLGANIGTHTLNMATRGFRVHAFEPTPNNNILLECSLALNRFDDRVRLNKFGLGDRVGQVCMKSMPENWGDSRAEPDTSCPPESLSWLGTMNNYYVRVLRGKNKIAVMKIDIQGSEIGALRLATDLFDSEEGPVVVFFEYDIALNKNSGHDAPELLKFFHNYDFDIYRIEDQTAISSADFERFGTEVGAPLAENLIALKRSWKAKLEAAGYLFEGGRLLDRVEPGDIKNKVQSTAHSA</sequence>
<dbReference type="EMBL" id="ML996090">
    <property type="protein sequence ID" value="KAF2150145.1"/>
    <property type="molecule type" value="Genomic_DNA"/>
</dbReference>
<evidence type="ECO:0000313" key="3">
    <source>
        <dbReference type="Proteomes" id="UP000799439"/>
    </source>
</evidence>
<comment type="caution">
    <text evidence="2">The sequence shown here is derived from an EMBL/GenBank/DDBJ whole genome shotgun (WGS) entry which is preliminary data.</text>
</comment>
<gene>
    <name evidence="2" type="ORF">K461DRAFT_315138</name>
</gene>
<feature type="domain" description="Methyltransferase FkbM" evidence="1">
    <location>
        <begin position="131"/>
        <end position="295"/>
    </location>
</feature>
<dbReference type="InterPro" id="IPR052514">
    <property type="entry name" value="SAM-dependent_MTase"/>
</dbReference>
<dbReference type="PANTHER" id="PTHR34203:SF15">
    <property type="entry name" value="SLL1173 PROTEIN"/>
    <property type="match status" value="1"/>
</dbReference>
<dbReference type="Pfam" id="PF05050">
    <property type="entry name" value="Methyltransf_21"/>
    <property type="match status" value="1"/>
</dbReference>
<evidence type="ECO:0000313" key="2">
    <source>
        <dbReference type="EMBL" id="KAF2150145.1"/>
    </source>
</evidence>
<organism evidence="2 3">
    <name type="scientific">Myriangium duriaei CBS 260.36</name>
    <dbReference type="NCBI Taxonomy" id="1168546"/>
    <lineage>
        <taxon>Eukaryota</taxon>
        <taxon>Fungi</taxon>
        <taxon>Dikarya</taxon>
        <taxon>Ascomycota</taxon>
        <taxon>Pezizomycotina</taxon>
        <taxon>Dothideomycetes</taxon>
        <taxon>Dothideomycetidae</taxon>
        <taxon>Myriangiales</taxon>
        <taxon>Myriangiaceae</taxon>
        <taxon>Myriangium</taxon>
    </lineage>
</organism>
<dbReference type="InterPro" id="IPR029063">
    <property type="entry name" value="SAM-dependent_MTases_sf"/>
</dbReference>
<reference evidence="2" key="1">
    <citation type="journal article" date="2020" name="Stud. Mycol.">
        <title>101 Dothideomycetes genomes: a test case for predicting lifestyles and emergence of pathogens.</title>
        <authorList>
            <person name="Haridas S."/>
            <person name="Albert R."/>
            <person name="Binder M."/>
            <person name="Bloem J."/>
            <person name="Labutti K."/>
            <person name="Salamov A."/>
            <person name="Andreopoulos B."/>
            <person name="Baker S."/>
            <person name="Barry K."/>
            <person name="Bills G."/>
            <person name="Bluhm B."/>
            <person name="Cannon C."/>
            <person name="Castanera R."/>
            <person name="Culley D."/>
            <person name="Daum C."/>
            <person name="Ezra D."/>
            <person name="Gonzalez J."/>
            <person name="Henrissat B."/>
            <person name="Kuo A."/>
            <person name="Liang C."/>
            <person name="Lipzen A."/>
            <person name="Lutzoni F."/>
            <person name="Magnuson J."/>
            <person name="Mondo S."/>
            <person name="Nolan M."/>
            <person name="Ohm R."/>
            <person name="Pangilinan J."/>
            <person name="Park H.-J."/>
            <person name="Ramirez L."/>
            <person name="Alfaro M."/>
            <person name="Sun H."/>
            <person name="Tritt A."/>
            <person name="Yoshinaga Y."/>
            <person name="Zwiers L.-H."/>
            <person name="Turgeon B."/>
            <person name="Goodwin S."/>
            <person name="Spatafora J."/>
            <person name="Crous P."/>
            <person name="Grigoriev I."/>
        </authorList>
    </citation>
    <scope>NUCLEOTIDE SEQUENCE</scope>
    <source>
        <strain evidence="2">CBS 260.36</strain>
    </source>
</reference>